<dbReference type="EMBL" id="REGN01002494">
    <property type="protein sequence ID" value="RNA27770.1"/>
    <property type="molecule type" value="Genomic_DNA"/>
</dbReference>
<accession>A0A3M7RWG1</accession>
<name>A0A3M7RWG1_BRAPC</name>
<dbReference type="AlphaFoldDB" id="A0A3M7RWG1"/>
<evidence type="ECO:0000313" key="1">
    <source>
        <dbReference type="EMBL" id="RNA27770.1"/>
    </source>
</evidence>
<comment type="caution">
    <text evidence="1">The sequence shown here is derived from an EMBL/GenBank/DDBJ whole genome shotgun (WGS) entry which is preliminary data.</text>
</comment>
<organism evidence="1 2">
    <name type="scientific">Brachionus plicatilis</name>
    <name type="common">Marine rotifer</name>
    <name type="synonym">Brachionus muelleri</name>
    <dbReference type="NCBI Taxonomy" id="10195"/>
    <lineage>
        <taxon>Eukaryota</taxon>
        <taxon>Metazoa</taxon>
        <taxon>Spiralia</taxon>
        <taxon>Gnathifera</taxon>
        <taxon>Rotifera</taxon>
        <taxon>Eurotatoria</taxon>
        <taxon>Monogononta</taxon>
        <taxon>Pseudotrocha</taxon>
        <taxon>Ploima</taxon>
        <taxon>Brachionidae</taxon>
        <taxon>Brachionus</taxon>
    </lineage>
</organism>
<reference evidence="1 2" key="1">
    <citation type="journal article" date="2018" name="Sci. Rep.">
        <title>Genomic signatures of local adaptation to the degree of environmental predictability in rotifers.</title>
        <authorList>
            <person name="Franch-Gras L."/>
            <person name="Hahn C."/>
            <person name="Garcia-Roger E.M."/>
            <person name="Carmona M.J."/>
            <person name="Serra M."/>
            <person name="Gomez A."/>
        </authorList>
    </citation>
    <scope>NUCLEOTIDE SEQUENCE [LARGE SCALE GENOMIC DNA]</scope>
    <source>
        <strain evidence="1">HYR1</strain>
    </source>
</reference>
<gene>
    <name evidence="1" type="ORF">BpHYR1_027429</name>
</gene>
<dbReference type="Proteomes" id="UP000276133">
    <property type="component" value="Unassembled WGS sequence"/>
</dbReference>
<protein>
    <submittedName>
        <fullName evidence="1">Uncharacterized protein</fullName>
    </submittedName>
</protein>
<keyword evidence="2" id="KW-1185">Reference proteome</keyword>
<evidence type="ECO:0000313" key="2">
    <source>
        <dbReference type="Proteomes" id="UP000276133"/>
    </source>
</evidence>
<proteinExistence type="predicted"/>
<sequence length="197" mass="22334">MSKKLTQNNPTTITILWVRFEFWQDCLDCLGDIAMFACAKTAKLYSLSNKRNISNVQINPLWVRLNLSMVRPNLDYAVQIGLVKNLVNRSEKKGPSGALEAISSESREKKRFCGCSNAKHVFFTNRVVPHWNKLRENVVKFKSTVSLKTALDKFHGIGYYGSKHGQSVVMGSDTLHTCFYSQASKYCLIFDSICPCH</sequence>